<dbReference type="Proteomes" id="UP000663870">
    <property type="component" value="Unassembled WGS sequence"/>
</dbReference>
<comment type="caution">
    <text evidence="2">The sequence shown here is derived from an EMBL/GenBank/DDBJ whole genome shotgun (WGS) entry which is preliminary data.</text>
</comment>
<keyword evidence="3" id="KW-1185">Reference proteome</keyword>
<organism evidence="2 3">
    <name type="scientific">Rotaria sordida</name>
    <dbReference type="NCBI Taxonomy" id="392033"/>
    <lineage>
        <taxon>Eukaryota</taxon>
        <taxon>Metazoa</taxon>
        <taxon>Spiralia</taxon>
        <taxon>Gnathifera</taxon>
        <taxon>Rotifera</taxon>
        <taxon>Eurotatoria</taxon>
        <taxon>Bdelloidea</taxon>
        <taxon>Philodinida</taxon>
        <taxon>Philodinidae</taxon>
        <taxon>Rotaria</taxon>
    </lineage>
</organism>
<sequence>MKKLGFGYKITSEVVVPFDSPFYMTVRARYLVKIGVTTAVNNFTPSTATCNSTVATPCTTTTTIVATCNSYEVSWNDHCYYLDGSGGTCATGYSRATNAVLTCISTQFAGKSYANMVSDNCCIWTADTYECYGLNSNCNLAGPFVSGPTLGGVGCFNGQVNQPKQLTFCGSN</sequence>
<evidence type="ECO:0000313" key="3">
    <source>
        <dbReference type="Proteomes" id="UP000663870"/>
    </source>
</evidence>
<proteinExistence type="predicted"/>
<dbReference type="EMBL" id="CAJNOL010004979">
    <property type="protein sequence ID" value="CAF1597893.1"/>
    <property type="molecule type" value="Genomic_DNA"/>
</dbReference>
<dbReference type="EMBL" id="CAJNOH010003626">
    <property type="protein sequence ID" value="CAF1343092.1"/>
    <property type="molecule type" value="Genomic_DNA"/>
</dbReference>
<accession>A0A816AN44</accession>
<dbReference type="Proteomes" id="UP000663854">
    <property type="component" value="Unassembled WGS sequence"/>
</dbReference>
<evidence type="ECO:0000313" key="1">
    <source>
        <dbReference type="EMBL" id="CAF1343092.1"/>
    </source>
</evidence>
<name>A0A816AN44_9BILA</name>
<dbReference type="AlphaFoldDB" id="A0A816AN44"/>
<evidence type="ECO:0000313" key="2">
    <source>
        <dbReference type="EMBL" id="CAF1597893.1"/>
    </source>
</evidence>
<protein>
    <submittedName>
        <fullName evidence="2">Uncharacterized protein</fullName>
    </submittedName>
</protein>
<gene>
    <name evidence="2" type="ORF">JXQ802_LOCUS47954</name>
    <name evidence="1" type="ORF">PYM288_LOCUS31997</name>
</gene>
<reference evidence="2" key="1">
    <citation type="submission" date="2021-02" db="EMBL/GenBank/DDBJ databases">
        <authorList>
            <person name="Nowell W R."/>
        </authorList>
    </citation>
    <scope>NUCLEOTIDE SEQUENCE</scope>
</reference>